<accession>A0A5E4FY18</accession>
<dbReference type="AlphaFoldDB" id="A0A5E4FY18"/>
<dbReference type="InParanoid" id="A0A5E4FY18"/>
<gene>
    <name evidence="1" type="ORF">ALMOND_2B012628</name>
</gene>
<dbReference type="EMBL" id="CABIKO010000242">
    <property type="protein sequence ID" value="VVA32290.1"/>
    <property type="molecule type" value="Genomic_DNA"/>
</dbReference>
<dbReference type="Gramene" id="VVA32290">
    <property type="protein sequence ID" value="VVA32290"/>
    <property type="gene ID" value="Prudul26B012628"/>
</dbReference>
<protein>
    <submittedName>
        <fullName evidence="1">PREDICTED: LOW QUALITY PROTEIN uncharacterized LOC103337057</fullName>
    </submittedName>
</protein>
<proteinExistence type="predicted"/>
<name>A0A5E4FY18_PRUDU</name>
<dbReference type="Proteomes" id="UP000327085">
    <property type="component" value="Chromosome 3"/>
</dbReference>
<sequence>MSWVRQQLGFITRKSILEGRRVVGLYVREEGVRMWVEEGDDFLVEGRRSRLLGRMDMKEEAVNSPSMVESEINCQKSWGLRFHGFLSSRLNCMSSSMRPSKDEVLYEKDLRRSFINEA</sequence>
<evidence type="ECO:0000313" key="2">
    <source>
        <dbReference type="Proteomes" id="UP000327085"/>
    </source>
</evidence>
<organism evidence="1 2">
    <name type="scientific">Prunus dulcis</name>
    <name type="common">Almond</name>
    <name type="synonym">Amygdalus dulcis</name>
    <dbReference type="NCBI Taxonomy" id="3755"/>
    <lineage>
        <taxon>Eukaryota</taxon>
        <taxon>Viridiplantae</taxon>
        <taxon>Streptophyta</taxon>
        <taxon>Embryophyta</taxon>
        <taxon>Tracheophyta</taxon>
        <taxon>Spermatophyta</taxon>
        <taxon>Magnoliopsida</taxon>
        <taxon>eudicotyledons</taxon>
        <taxon>Gunneridae</taxon>
        <taxon>Pentapetalae</taxon>
        <taxon>rosids</taxon>
        <taxon>fabids</taxon>
        <taxon>Rosales</taxon>
        <taxon>Rosaceae</taxon>
        <taxon>Amygdaloideae</taxon>
        <taxon>Amygdaleae</taxon>
        <taxon>Prunus</taxon>
    </lineage>
</organism>
<reference evidence="2" key="1">
    <citation type="journal article" date="2020" name="Plant J.">
        <title>Transposons played a major role in the diversification between the closely related almond and peach genomes: results from the almond genome sequence.</title>
        <authorList>
            <person name="Alioto T."/>
            <person name="Alexiou K.G."/>
            <person name="Bardil A."/>
            <person name="Barteri F."/>
            <person name="Castanera R."/>
            <person name="Cruz F."/>
            <person name="Dhingra A."/>
            <person name="Duval H."/>
            <person name="Fernandez I Marti A."/>
            <person name="Frias L."/>
            <person name="Galan B."/>
            <person name="Garcia J.L."/>
            <person name="Howad W."/>
            <person name="Gomez-Garrido J."/>
            <person name="Gut M."/>
            <person name="Julca I."/>
            <person name="Morata J."/>
            <person name="Puigdomenech P."/>
            <person name="Ribeca P."/>
            <person name="Rubio Cabetas M.J."/>
            <person name="Vlasova A."/>
            <person name="Wirthensohn M."/>
            <person name="Garcia-Mas J."/>
            <person name="Gabaldon T."/>
            <person name="Casacuberta J.M."/>
            <person name="Arus P."/>
        </authorList>
    </citation>
    <scope>NUCLEOTIDE SEQUENCE [LARGE SCALE GENOMIC DNA]</scope>
    <source>
        <strain evidence="2">cv. Texas</strain>
    </source>
</reference>
<evidence type="ECO:0000313" key="1">
    <source>
        <dbReference type="EMBL" id="VVA32290.1"/>
    </source>
</evidence>